<accession>A0A6C0EPS3</accession>
<organism evidence="2">
    <name type="scientific">viral metagenome</name>
    <dbReference type="NCBI Taxonomy" id="1070528"/>
    <lineage>
        <taxon>unclassified sequences</taxon>
        <taxon>metagenomes</taxon>
        <taxon>organismal metagenomes</taxon>
    </lineage>
</organism>
<name>A0A6C0EPS3_9ZZZZ</name>
<dbReference type="AlphaFoldDB" id="A0A6C0EPS3"/>
<proteinExistence type="predicted"/>
<sequence>MLDTYIKNKGITKTILHNNNNTEVSEINWDAAYDGQEANISVDLNSNGKIAHYEIELDNQDLANILNIPSVDMSLEKRLKRDFKKQNRFTREPLLVELEPPSLIPSEPSYHKTTSPVYTHISSPLKNEEFIIPSSIDKKRSSNDFTKRPYRKHSKKSHKFYRRVKTSNSKHKTYRNKNKKTNRRTI</sequence>
<reference evidence="2" key="1">
    <citation type="journal article" date="2020" name="Nature">
        <title>Giant virus diversity and host interactions through global metagenomics.</title>
        <authorList>
            <person name="Schulz F."/>
            <person name="Roux S."/>
            <person name="Paez-Espino D."/>
            <person name="Jungbluth S."/>
            <person name="Walsh D.A."/>
            <person name="Denef V.J."/>
            <person name="McMahon K.D."/>
            <person name="Konstantinidis K.T."/>
            <person name="Eloe-Fadrosh E.A."/>
            <person name="Kyrpides N.C."/>
            <person name="Woyke T."/>
        </authorList>
    </citation>
    <scope>NUCLEOTIDE SEQUENCE</scope>
    <source>
        <strain evidence="2">GVMAG-M-3300009155-2</strain>
    </source>
</reference>
<feature type="region of interest" description="Disordered" evidence="1">
    <location>
        <begin position="166"/>
        <end position="186"/>
    </location>
</feature>
<evidence type="ECO:0000256" key="1">
    <source>
        <dbReference type="SAM" id="MobiDB-lite"/>
    </source>
</evidence>
<dbReference type="EMBL" id="MN738916">
    <property type="protein sequence ID" value="QHT31194.1"/>
    <property type="molecule type" value="Genomic_DNA"/>
</dbReference>
<evidence type="ECO:0000313" key="2">
    <source>
        <dbReference type="EMBL" id="QHT31194.1"/>
    </source>
</evidence>
<protein>
    <submittedName>
        <fullName evidence="2">Uncharacterized protein</fullName>
    </submittedName>
</protein>
<feature type="region of interest" description="Disordered" evidence="1">
    <location>
        <begin position="140"/>
        <end position="159"/>
    </location>
</feature>
<feature type="compositionally biased region" description="Basic residues" evidence="1">
    <location>
        <begin position="148"/>
        <end position="159"/>
    </location>
</feature>